<evidence type="ECO:0000313" key="5">
    <source>
        <dbReference type="Proteomes" id="UP000183209"/>
    </source>
</evidence>
<sequence>MNIKVLIFRGSISCLLLLVGSPYINAQSVEGRLLDSRTFKPLTNVTVTVDNTSLKQESNLEGEFYLKGLNKGDHLLIFKRKNYLDLKYPITLSKDSTLIIGDLFMELNIIREYNNSVIVLSEEELTSDDFEVASTTGLLQASKDLYLNRAAFDFSQVFFKVRGYDSKEGVVQINGLSMNKVFNGRPQWNNWGGLNNVTRDQEFVMGLKNASSTFGGLLGSTNIVIRPSTFRKGLRITASGSNRTYAGRFMVTYNSGSQDNGLSYSISASKRLAREGFIDGTIYDAYSLFASAELKLNENHSLNVLGIYAPNFRGSSAPITKEVHDLLGKKYNPYWGVQDGDIRNSRHRSINEPFAILSHFMKVPNLSITTSVAYQFGFYAKGRLGYYNAPNPDPVYYRYLPSFYFNNPAGPNYENANIAKEGLLKNPQINWPSLYDANNSIYNEGKASYVQYDDRVDINKASFTSFANIEVSKHIGVDLGVAYYGSNSENYAIIGDLLGADFHEDIDPFTDTSNDLQGEVEKLEGERFNYNYEINSRLLNAFIQTRIRYNNLEAYLAGSYSNTHYQRNGLYLNERYEDNSLGKSMKASFADFALKMGVLYKFTGRHMLSVHGAYINRPPTLQSTFVNPREHNDLVSNLSSETVTTTDASYLISLAKLKGRISGYYTRFEEVTDVNFFYYEGGVGNDFVQEVVADIDKLHFGGELALEYQASPSVRLSAVAGYGNYSYAENADVTINFDTSGREEDVIHPDGFLELGITKIKDYKLAVGPQKVYSFGIEYRDPNYWWLSLTGNFLGDNYIDIATVTRTESFKINPETQEPFLDATEEAVAKLLRQEQLEDVYLLNLVGGKSWLYKGKYISLFASVNNLFDLEFRTGGFEQSRNGNFGQMKEDNARRMPSFGPKYWYGYGRTYFVNLSISF</sequence>
<evidence type="ECO:0000256" key="3">
    <source>
        <dbReference type="ARBA" id="ARBA00023237"/>
    </source>
</evidence>
<reference evidence="4 5" key="1">
    <citation type="submission" date="2016-10" db="EMBL/GenBank/DDBJ databases">
        <authorList>
            <person name="de Groot N.N."/>
        </authorList>
    </citation>
    <scope>NUCLEOTIDE SEQUENCE [LARGE SCALE GENOMIC DNA]</scope>
    <source>
        <strain evidence="4 5">CGMCC 1.6114</strain>
    </source>
</reference>
<dbReference type="GO" id="GO:0009279">
    <property type="term" value="C:cell outer membrane"/>
    <property type="evidence" value="ECO:0007669"/>
    <property type="project" value="UniProtKB-SubCell"/>
</dbReference>
<accession>A0A1I6P711</accession>
<proteinExistence type="predicted"/>
<dbReference type="Gene3D" id="2.60.40.1120">
    <property type="entry name" value="Carboxypeptidase-like, regulatory domain"/>
    <property type="match status" value="1"/>
</dbReference>
<organism evidence="4 5">
    <name type="scientific">Zhouia amylolytica</name>
    <dbReference type="NCBI Taxonomy" id="376730"/>
    <lineage>
        <taxon>Bacteria</taxon>
        <taxon>Pseudomonadati</taxon>
        <taxon>Bacteroidota</taxon>
        <taxon>Flavobacteriia</taxon>
        <taxon>Flavobacteriales</taxon>
        <taxon>Flavobacteriaceae</taxon>
        <taxon>Zhouia</taxon>
    </lineage>
</organism>
<comment type="subcellular location">
    <subcellularLocation>
        <location evidence="1">Cell outer membrane</location>
    </subcellularLocation>
</comment>
<dbReference type="RefSeq" id="WP_139226575.1">
    <property type="nucleotide sequence ID" value="NZ_FPAG01000001.1"/>
</dbReference>
<keyword evidence="3" id="KW-0998">Cell outer membrane</keyword>
<evidence type="ECO:0000256" key="1">
    <source>
        <dbReference type="ARBA" id="ARBA00004442"/>
    </source>
</evidence>
<dbReference type="SUPFAM" id="SSF49464">
    <property type="entry name" value="Carboxypeptidase regulatory domain-like"/>
    <property type="match status" value="1"/>
</dbReference>
<name>A0A1I6P711_9FLAO</name>
<dbReference type="OrthoDB" id="1453181at2"/>
<dbReference type="SUPFAM" id="SSF56935">
    <property type="entry name" value="Porins"/>
    <property type="match status" value="1"/>
</dbReference>
<evidence type="ECO:0000256" key="2">
    <source>
        <dbReference type="ARBA" id="ARBA00023136"/>
    </source>
</evidence>
<dbReference type="Proteomes" id="UP000183209">
    <property type="component" value="Unassembled WGS sequence"/>
</dbReference>
<dbReference type="InterPro" id="IPR036942">
    <property type="entry name" value="Beta-barrel_TonB_sf"/>
</dbReference>
<protein>
    <recommendedName>
        <fullName evidence="6">TonB-dependent Receptor Plug Domain</fullName>
    </recommendedName>
</protein>
<evidence type="ECO:0000313" key="4">
    <source>
        <dbReference type="EMBL" id="SFS35977.1"/>
    </source>
</evidence>
<dbReference type="Gene3D" id="2.40.170.20">
    <property type="entry name" value="TonB-dependent receptor, beta-barrel domain"/>
    <property type="match status" value="1"/>
</dbReference>
<keyword evidence="2" id="KW-0472">Membrane</keyword>
<dbReference type="EMBL" id="FPAG01000001">
    <property type="protein sequence ID" value="SFS35977.1"/>
    <property type="molecule type" value="Genomic_DNA"/>
</dbReference>
<gene>
    <name evidence="4" type="ORF">SAMN04487906_0148</name>
</gene>
<dbReference type="InterPro" id="IPR008969">
    <property type="entry name" value="CarboxyPept-like_regulatory"/>
</dbReference>
<evidence type="ECO:0008006" key="6">
    <source>
        <dbReference type="Google" id="ProtNLM"/>
    </source>
</evidence>
<dbReference type="AlphaFoldDB" id="A0A1I6P711"/>